<accession>A0A7Z2W066</accession>
<dbReference type="InterPro" id="IPR007484">
    <property type="entry name" value="Peptidase_M28"/>
</dbReference>
<evidence type="ECO:0000256" key="1">
    <source>
        <dbReference type="ARBA" id="ARBA00004240"/>
    </source>
</evidence>
<keyword evidence="8" id="KW-0645">Protease</keyword>
<name>A0A7Z2W066_9BURK</name>
<dbReference type="Pfam" id="PF04389">
    <property type="entry name" value="Peptidase_M28"/>
    <property type="match status" value="1"/>
</dbReference>
<evidence type="ECO:0000256" key="6">
    <source>
        <dbReference type="ARBA" id="ARBA00022525"/>
    </source>
</evidence>
<evidence type="ECO:0000256" key="3">
    <source>
        <dbReference type="ARBA" id="ARBA00004555"/>
    </source>
</evidence>
<evidence type="ECO:0000313" key="24">
    <source>
        <dbReference type="Proteomes" id="UP000502415"/>
    </source>
</evidence>
<organism evidence="23 24">
    <name type="scientific">Massilia forsythiae</name>
    <dbReference type="NCBI Taxonomy" id="2728020"/>
    <lineage>
        <taxon>Bacteria</taxon>
        <taxon>Pseudomonadati</taxon>
        <taxon>Pseudomonadota</taxon>
        <taxon>Betaproteobacteria</taxon>
        <taxon>Burkholderiales</taxon>
        <taxon>Oxalobacteraceae</taxon>
        <taxon>Telluria group</taxon>
        <taxon>Massilia</taxon>
    </lineage>
</organism>
<dbReference type="Gene3D" id="3.50.30.30">
    <property type="match status" value="1"/>
</dbReference>
<evidence type="ECO:0000256" key="12">
    <source>
        <dbReference type="ARBA" id="ARBA00022824"/>
    </source>
</evidence>
<evidence type="ECO:0000256" key="18">
    <source>
        <dbReference type="ARBA" id="ARBA00023228"/>
    </source>
</evidence>
<keyword evidence="18" id="KW-0458">Lysosome</keyword>
<keyword evidence="16" id="KW-0865">Zymogen</keyword>
<evidence type="ECO:0000256" key="9">
    <source>
        <dbReference type="ARBA" id="ARBA00022723"/>
    </source>
</evidence>
<feature type="domain" description="Peptidase M28" evidence="22">
    <location>
        <begin position="268"/>
        <end position="458"/>
    </location>
</feature>
<evidence type="ECO:0000256" key="5">
    <source>
        <dbReference type="ARBA" id="ARBA00014116"/>
    </source>
</evidence>
<keyword evidence="17" id="KW-0325">Glycoprotein</keyword>
<feature type="signal peptide" evidence="21">
    <location>
        <begin position="1"/>
        <end position="24"/>
    </location>
</feature>
<evidence type="ECO:0000256" key="13">
    <source>
        <dbReference type="ARBA" id="ARBA00022833"/>
    </source>
</evidence>
<dbReference type="AlphaFoldDB" id="A0A7Z2W066"/>
<dbReference type="GO" id="GO:0046872">
    <property type="term" value="F:metal ion binding"/>
    <property type="evidence" value="ECO:0007669"/>
    <property type="project" value="UniProtKB-KW"/>
</dbReference>
<evidence type="ECO:0000256" key="4">
    <source>
        <dbReference type="ARBA" id="ARBA00004613"/>
    </source>
</evidence>
<reference evidence="23 24" key="1">
    <citation type="submission" date="2020-04" db="EMBL/GenBank/DDBJ databases">
        <title>Genome sequencing of novel species.</title>
        <authorList>
            <person name="Heo J."/>
            <person name="Kim S.-J."/>
            <person name="Kim J.-S."/>
            <person name="Hong S.-B."/>
            <person name="Kwon S.-W."/>
        </authorList>
    </citation>
    <scope>NUCLEOTIDE SEQUENCE [LARGE SCALE GENOMIC DNA]</scope>
    <source>
        <strain evidence="23 24">GN2-R2</strain>
    </source>
</reference>
<dbReference type="SUPFAM" id="SSF53187">
    <property type="entry name" value="Zn-dependent exopeptidases"/>
    <property type="match status" value="1"/>
</dbReference>
<evidence type="ECO:0000256" key="7">
    <source>
        <dbReference type="ARBA" id="ARBA00022645"/>
    </source>
</evidence>
<evidence type="ECO:0000256" key="19">
    <source>
        <dbReference type="ARBA" id="ARBA00025833"/>
    </source>
</evidence>
<keyword evidence="6" id="KW-0964">Secreted</keyword>
<dbReference type="GO" id="GO:0070573">
    <property type="term" value="F:metallodipeptidase activity"/>
    <property type="evidence" value="ECO:0007669"/>
    <property type="project" value="InterPro"/>
</dbReference>
<dbReference type="PANTHER" id="PTHR12053">
    <property type="entry name" value="PROTEASE FAMILY M28 PLASMA GLUTAMATE CARBOXYPEPTIDASE-RELATED"/>
    <property type="match status" value="1"/>
</dbReference>
<keyword evidence="14" id="KW-0333">Golgi apparatus</keyword>
<evidence type="ECO:0000256" key="10">
    <source>
        <dbReference type="ARBA" id="ARBA00022729"/>
    </source>
</evidence>
<protein>
    <recommendedName>
        <fullName evidence="5">Carboxypeptidase Q</fullName>
    </recommendedName>
    <alternativeName>
        <fullName evidence="20">Plasma glutamate carboxypeptidase</fullName>
    </alternativeName>
</protein>
<keyword evidence="15" id="KW-0482">Metalloprotease</keyword>
<keyword evidence="9" id="KW-0479">Metal-binding</keyword>
<dbReference type="GO" id="GO:0005764">
    <property type="term" value="C:lysosome"/>
    <property type="evidence" value="ECO:0007669"/>
    <property type="project" value="UniProtKB-SubCell"/>
</dbReference>
<evidence type="ECO:0000259" key="22">
    <source>
        <dbReference type="Pfam" id="PF04389"/>
    </source>
</evidence>
<keyword evidence="7" id="KW-0121">Carboxypeptidase</keyword>
<evidence type="ECO:0000313" key="23">
    <source>
        <dbReference type="EMBL" id="QJE02671.1"/>
    </source>
</evidence>
<dbReference type="GO" id="GO:0005576">
    <property type="term" value="C:extracellular region"/>
    <property type="evidence" value="ECO:0007669"/>
    <property type="project" value="UniProtKB-SubCell"/>
</dbReference>
<keyword evidence="24" id="KW-1185">Reference proteome</keyword>
<dbReference type="EMBL" id="CP051685">
    <property type="protein sequence ID" value="QJE02671.1"/>
    <property type="molecule type" value="Genomic_DNA"/>
</dbReference>
<keyword evidence="12" id="KW-0256">Endoplasmic reticulum</keyword>
<evidence type="ECO:0000256" key="8">
    <source>
        <dbReference type="ARBA" id="ARBA00022670"/>
    </source>
</evidence>
<evidence type="ECO:0000256" key="2">
    <source>
        <dbReference type="ARBA" id="ARBA00004371"/>
    </source>
</evidence>
<evidence type="ECO:0000256" key="17">
    <source>
        <dbReference type="ARBA" id="ARBA00023180"/>
    </source>
</evidence>
<dbReference type="PANTHER" id="PTHR12053:SF3">
    <property type="entry name" value="CARBOXYPEPTIDASE Q"/>
    <property type="match status" value="1"/>
</dbReference>
<evidence type="ECO:0000256" key="11">
    <source>
        <dbReference type="ARBA" id="ARBA00022801"/>
    </source>
</evidence>
<evidence type="ECO:0000256" key="15">
    <source>
        <dbReference type="ARBA" id="ARBA00023049"/>
    </source>
</evidence>
<sequence length="490" mass="51671">MNRRSRLPALSLLAACLLGSAAHGATPGSDPAALARVRDTALANDYPYQRLEDLTDLVGPRLSGSAGAAAAVTQVAEELRKLGARVTLQPVKVPHWVRGVETGTVVDYRGRPAGVTQKVVLTALGGSGATPAAGLTAEVVVVRSFDELKARAAEVKGRIVLFDVPFDQDMADRGLAGTAYGQAVAFRGAGPRMAAEMGASAALVRAVGGAAYRIVHTGATNLADNARIPAAAITIEDSMLIARLAKRGPVKLHLTLTPQTLADADSYNVIADWPGTDKADEIVLVSGHLDSWDLATGANDDASGVVSAMGVIDTLRKLDYRPRRTIRVVAWMNEENGGRGGKGYNDAYRANAEKHFAAYEDDNGSGRPFGLRAGIGQAAAKLFAPLQAALYPMGAGAFRREDVVGSGDLRDLEISGVPSFEPWIDSSDYFNYHHTPADTFDKVIPENLRRHAAVMATTAWFLANMDQPIGRANVAVEAVEAKARATGAVK</sequence>
<keyword evidence="10 21" id="KW-0732">Signal</keyword>
<keyword evidence="11 23" id="KW-0378">Hydrolase</keyword>
<evidence type="ECO:0000256" key="14">
    <source>
        <dbReference type="ARBA" id="ARBA00023034"/>
    </source>
</evidence>
<comment type="subcellular location">
    <subcellularLocation>
        <location evidence="1">Endoplasmic reticulum</location>
    </subcellularLocation>
    <subcellularLocation>
        <location evidence="3">Golgi apparatus</location>
    </subcellularLocation>
    <subcellularLocation>
        <location evidence="2">Lysosome</location>
    </subcellularLocation>
    <subcellularLocation>
        <location evidence="4">Secreted</location>
    </subcellularLocation>
</comment>
<evidence type="ECO:0000256" key="21">
    <source>
        <dbReference type="SAM" id="SignalP"/>
    </source>
</evidence>
<dbReference type="KEGG" id="mfy:HH212_23815"/>
<dbReference type="GO" id="GO:0006508">
    <property type="term" value="P:proteolysis"/>
    <property type="evidence" value="ECO:0007669"/>
    <property type="project" value="UniProtKB-KW"/>
</dbReference>
<evidence type="ECO:0000256" key="16">
    <source>
        <dbReference type="ARBA" id="ARBA00023145"/>
    </source>
</evidence>
<dbReference type="RefSeq" id="WP_170204753.1">
    <property type="nucleotide sequence ID" value="NZ_CP051685.1"/>
</dbReference>
<evidence type="ECO:0000256" key="20">
    <source>
        <dbReference type="ARBA" id="ARBA00033328"/>
    </source>
</evidence>
<proteinExistence type="predicted"/>
<dbReference type="GO" id="GO:0004180">
    <property type="term" value="F:carboxypeptidase activity"/>
    <property type="evidence" value="ECO:0007669"/>
    <property type="project" value="UniProtKB-KW"/>
</dbReference>
<dbReference type="Proteomes" id="UP000502415">
    <property type="component" value="Chromosome"/>
</dbReference>
<dbReference type="Gene3D" id="3.40.630.10">
    <property type="entry name" value="Zn peptidases"/>
    <property type="match status" value="1"/>
</dbReference>
<gene>
    <name evidence="23" type="ORF">HH212_23815</name>
</gene>
<feature type="chain" id="PRO_5031100300" description="Carboxypeptidase Q" evidence="21">
    <location>
        <begin position="25"/>
        <end position="490"/>
    </location>
</feature>
<keyword evidence="13" id="KW-0862">Zinc</keyword>
<comment type="subunit">
    <text evidence="19">Homodimer. The monomeric form is inactive while the homodimer is active.</text>
</comment>
<dbReference type="InterPro" id="IPR039866">
    <property type="entry name" value="CPQ"/>
</dbReference>